<dbReference type="CDD" id="cd00170">
    <property type="entry name" value="SEC14"/>
    <property type="match status" value="1"/>
</dbReference>
<dbReference type="Proteomes" id="UP000215902">
    <property type="component" value="Unassembled WGS sequence"/>
</dbReference>
<dbReference type="PANTHER" id="PTHR10174:SF224">
    <property type="entry name" value="RETINOL-BINDING PROTEIN PINTA"/>
    <property type="match status" value="1"/>
</dbReference>
<protein>
    <recommendedName>
        <fullName evidence="1">CRAL-TRIO domain-containing protein</fullName>
    </recommendedName>
</protein>
<evidence type="ECO:0000313" key="3">
    <source>
        <dbReference type="Proteomes" id="UP000215902"/>
    </source>
</evidence>
<name>A0A267DCI4_9PLAT</name>
<dbReference type="OrthoDB" id="6682367at2759"/>
<gene>
    <name evidence="2" type="ORF">BOX15_Mlig032930g1</name>
</gene>
<reference evidence="2 3" key="1">
    <citation type="submission" date="2017-06" db="EMBL/GenBank/DDBJ databases">
        <title>A platform for efficient transgenesis in Macrostomum lignano, a flatworm model organism for stem cell research.</title>
        <authorList>
            <person name="Berezikov E."/>
        </authorList>
    </citation>
    <scope>NUCLEOTIDE SEQUENCE [LARGE SCALE GENOMIC DNA]</scope>
    <source>
        <strain evidence="2">DV1</strain>
        <tissue evidence="2">Whole organism</tissue>
    </source>
</reference>
<evidence type="ECO:0000313" key="2">
    <source>
        <dbReference type="EMBL" id="PAA46407.1"/>
    </source>
</evidence>
<comment type="caution">
    <text evidence="2">The sequence shown here is derived from an EMBL/GenBank/DDBJ whole genome shotgun (WGS) entry which is preliminary data.</text>
</comment>
<evidence type="ECO:0000259" key="1">
    <source>
        <dbReference type="PROSITE" id="PS50191"/>
    </source>
</evidence>
<dbReference type="PROSITE" id="PS50191">
    <property type="entry name" value="CRAL_TRIO"/>
    <property type="match status" value="1"/>
</dbReference>
<dbReference type="SUPFAM" id="SSF52087">
    <property type="entry name" value="CRAL/TRIO domain"/>
    <property type="match status" value="1"/>
</dbReference>
<organism evidence="2 3">
    <name type="scientific">Macrostomum lignano</name>
    <dbReference type="NCBI Taxonomy" id="282301"/>
    <lineage>
        <taxon>Eukaryota</taxon>
        <taxon>Metazoa</taxon>
        <taxon>Spiralia</taxon>
        <taxon>Lophotrochozoa</taxon>
        <taxon>Platyhelminthes</taxon>
        <taxon>Rhabditophora</taxon>
        <taxon>Macrostomorpha</taxon>
        <taxon>Macrostomida</taxon>
        <taxon>Macrostomidae</taxon>
        <taxon>Macrostomum</taxon>
    </lineage>
</organism>
<feature type="domain" description="CRAL-TRIO" evidence="1">
    <location>
        <begin position="110"/>
        <end position="273"/>
    </location>
</feature>
<dbReference type="GO" id="GO:0016020">
    <property type="term" value="C:membrane"/>
    <property type="evidence" value="ECO:0007669"/>
    <property type="project" value="TreeGrafter"/>
</dbReference>
<dbReference type="AlphaFoldDB" id="A0A267DCI4"/>
<sequence length="306" mass="34205">FPNICRSSAPGFVGIPVYAVTTSNSSSLNRQQPEHMASEAEIADLRCWAESQDTLKGLSLPDEVLAKFLEVATADDSRVEAARRRLADFCRVRASKTKGAADWFEYPDVSSEPIQELLSVGYVVQLGYDDNGAAVVLFRSGLWQPDRVSFEDMSRYMNMCYDVLCADPATRTAGLVTMVDFQGFEMRHLSYWSRDATKKLSAIQDAYPVKLKHVNYFNTSTVFNALYELLKMFMSKSVKELVRVHKSSKESLQSEIPARILPAEYGGTGADIKQLAEQWRSKIELQLPSEAAKYAGVVYNDTADSE</sequence>
<dbReference type="PRINTS" id="PR00180">
    <property type="entry name" value="CRETINALDHBP"/>
</dbReference>
<dbReference type="Gene3D" id="3.40.525.10">
    <property type="entry name" value="CRAL-TRIO lipid binding domain"/>
    <property type="match status" value="1"/>
</dbReference>
<dbReference type="InterPro" id="IPR001251">
    <property type="entry name" value="CRAL-TRIO_dom"/>
</dbReference>
<keyword evidence="3" id="KW-1185">Reference proteome</keyword>
<proteinExistence type="predicted"/>
<dbReference type="GO" id="GO:1902936">
    <property type="term" value="F:phosphatidylinositol bisphosphate binding"/>
    <property type="evidence" value="ECO:0007669"/>
    <property type="project" value="TreeGrafter"/>
</dbReference>
<dbReference type="SMART" id="SM00516">
    <property type="entry name" value="SEC14"/>
    <property type="match status" value="1"/>
</dbReference>
<dbReference type="PANTHER" id="PTHR10174">
    <property type="entry name" value="ALPHA-TOCOPHEROL TRANSFER PROTEIN-RELATED"/>
    <property type="match status" value="1"/>
</dbReference>
<dbReference type="InterPro" id="IPR036865">
    <property type="entry name" value="CRAL-TRIO_dom_sf"/>
</dbReference>
<feature type="non-terminal residue" evidence="2">
    <location>
        <position position="1"/>
    </location>
</feature>
<dbReference type="Pfam" id="PF00650">
    <property type="entry name" value="CRAL_TRIO"/>
    <property type="match status" value="1"/>
</dbReference>
<dbReference type="EMBL" id="NIVC01004877">
    <property type="protein sequence ID" value="PAA46407.1"/>
    <property type="molecule type" value="Genomic_DNA"/>
</dbReference>
<accession>A0A267DCI4</accession>
<dbReference type="STRING" id="282301.A0A267DCI4"/>